<organism evidence="1 2">
    <name type="scientific">Filomicrobium insigne</name>
    <dbReference type="NCBI Taxonomy" id="418854"/>
    <lineage>
        <taxon>Bacteria</taxon>
        <taxon>Pseudomonadati</taxon>
        <taxon>Pseudomonadota</taxon>
        <taxon>Alphaproteobacteria</taxon>
        <taxon>Hyphomicrobiales</taxon>
        <taxon>Hyphomicrobiaceae</taxon>
        <taxon>Filomicrobium</taxon>
    </lineage>
</organism>
<keyword evidence="2" id="KW-1185">Reference proteome</keyword>
<comment type="caution">
    <text evidence="1">The sequence shown here is derived from an EMBL/GenBank/DDBJ whole genome shotgun (WGS) entry which is preliminary data.</text>
</comment>
<proteinExistence type="predicted"/>
<reference evidence="1 2" key="1">
    <citation type="submission" date="2016-10" db="EMBL/GenBank/DDBJ databases">
        <authorList>
            <person name="Varghese N."/>
            <person name="Submissions S."/>
        </authorList>
    </citation>
    <scope>NUCLEOTIDE SEQUENCE [LARGE SCALE GENOMIC DNA]</scope>
    <source>
        <strain evidence="1 2">CGMCC 1.6497</strain>
    </source>
</reference>
<protein>
    <submittedName>
        <fullName evidence="1">Uncharacterized protein</fullName>
    </submittedName>
</protein>
<dbReference type="Proteomes" id="UP000198795">
    <property type="component" value="Unassembled WGS sequence"/>
</dbReference>
<name>A0A1H0STR7_9HYPH</name>
<evidence type="ECO:0000313" key="1">
    <source>
        <dbReference type="EMBL" id="SDP45060.1"/>
    </source>
</evidence>
<dbReference type="EMBL" id="FNJC01000004">
    <property type="protein sequence ID" value="SDP45060.1"/>
    <property type="molecule type" value="Genomic_DNA"/>
</dbReference>
<sequence>MSSRHLLAGPKVLLGLPFAGCAPLLPPRTLNLGSRGHFLLPRLRHEPRDDTFPTVIPAFIAGIQLSAGEAAVLLCFTLASATAEPWIPRTLVCRASGTSPGMTCCRGSECNIRQTLYRRPGTGHGMTHSLPSSRHLLPGSNSRLGRPLCCCASPLRRRRLSLGSREHLFAAPPARVPG</sequence>
<gene>
    <name evidence="1" type="ORF">SAMN04488061_3035</name>
</gene>
<accession>A0A1H0STR7</accession>
<evidence type="ECO:0000313" key="2">
    <source>
        <dbReference type="Proteomes" id="UP000198795"/>
    </source>
</evidence>